<organism evidence="1 2">
    <name type="scientific">Yersinia pestis</name>
    <dbReference type="NCBI Taxonomy" id="632"/>
    <lineage>
        <taxon>Bacteria</taxon>
        <taxon>Pseudomonadati</taxon>
        <taxon>Pseudomonadota</taxon>
        <taxon>Gammaproteobacteria</taxon>
        <taxon>Enterobacterales</taxon>
        <taxon>Yersiniaceae</taxon>
        <taxon>Yersinia</taxon>
    </lineage>
</organism>
<dbReference type="DNASU" id="1147463"/>
<dbReference type="EMBL" id="AE009952">
    <property type="protein sequence ID" value="AAM86072.1"/>
    <property type="molecule type" value="Genomic_DNA"/>
</dbReference>
<evidence type="ECO:0000313" key="2">
    <source>
        <dbReference type="Proteomes" id="UP000002490"/>
    </source>
</evidence>
<reference evidence="1 2" key="1">
    <citation type="journal article" date="2002" name="J. Bacteriol.">
        <title>Genome sequence of Yersinia pestis KIM.</title>
        <authorList>
            <person name="Deng W."/>
            <person name="Burland V."/>
            <person name="Plunkett G.III."/>
            <person name="Boutin A."/>
            <person name="Mayhew G.F."/>
            <person name="Liss P."/>
            <person name="Perna N.T."/>
            <person name="Rose D.J."/>
            <person name="Mau B."/>
            <person name="Zhou S."/>
            <person name="Schwartz D.C."/>
            <person name="Fetherston J.D."/>
            <person name="Lindler L.E."/>
            <person name="Brubaker R.R."/>
            <person name="Plana G.V."/>
            <person name="Straley S.C."/>
            <person name="McDonough K.A."/>
            <person name="Nilles M.L."/>
            <person name="Matson J.S."/>
            <person name="Blattner F.R."/>
            <person name="Perry R.D."/>
        </authorList>
    </citation>
    <scope>NUCLEOTIDE SEQUENCE [LARGE SCALE GENOMIC DNA]</scope>
    <source>
        <strain evidence="2">KIM10+ / Biovar Mediaevalis</strain>
    </source>
</reference>
<proteinExistence type="predicted"/>
<name>Q8CL02_YERPE</name>
<dbReference type="KEGG" id="ypk:y2516"/>
<sequence length="57" mass="6239">MVPRPGPIIYSWLPMGIFASMDGTRRVISPTIKSAQPLGGICARMLIYLHSHNWGGS</sequence>
<protein>
    <submittedName>
        <fullName evidence="1">Uncharacterized protein</fullName>
    </submittedName>
</protein>
<dbReference type="HOGENOM" id="CLU_2995802_0_0_6"/>
<evidence type="ECO:0000313" key="1">
    <source>
        <dbReference type="EMBL" id="AAM86072.1"/>
    </source>
</evidence>
<dbReference type="Proteomes" id="UP000002490">
    <property type="component" value="Chromosome"/>
</dbReference>
<dbReference type="AlphaFoldDB" id="Q8CL02"/>
<gene>
    <name evidence="1" type="ordered locus">y2516</name>
</gene>
<accession>Q8CL02</accession>